<keyword evidence="3" id="KW-1185">Reference proteome</keyword>
<dbReference type="Proteomes" id="UP001153076">
    <property type="component" value="Unassembled WGS sequence"/>
</dbReference>
<sequence length="183" mass="20889">MKTLTRSQISPITVEKRQSEPSSITITRRKESRAEPLNLGPSQTFIYSEQDLSIVRINLNGFQDFNVLDLGQSQISQLDVFDSDVDENVEEPVEEDLESYSEGNEELDENEVLDELDLEIDTEQIMTLGHKDAYGNESYVIVSEMAKVFKQGRLWSRNRDGSKSLKEGNTFTCKKELLTVMKD</sequence>
<name>A0A9Q1K5R3_9CARY</name>
<accession>A0A9Q1K5R3</accession>
<feature type="region of interest" description="Disordered" evidence="1">
    <location>
        <begin position="1"/>
        <end position="38"/>
    </location>
</feature>
<evidence type="ECO:0000313" key="2">
    <source>
        <dbReference type="EMBL" id="KAJ8437330.1"/>
    </source>
</evidence>
<evidence type="ECO:0000256" key="1">
    <source>
        <dbReference type="SAM" id="MobiDB-lite"/>
    </source>
</evidence>
<reference evidence="2" key="1">
    <citation type="submission" date="2022-04" db="EMBL/GenBank/DDBJ databases">
        <title>Carnegiea gigantea Genome sequencing and assembly v2.</title>
        <authorList>
            <person name="Copetti D."/>
            <person name="Sanderson M.J."/>
            <person name="Burquez A."/>
            <person name="Wojciechowski M.F."/>
        </authorList>
    </citation>
    <scope>NUCLEOTIDE SEQUENCE</scope>
    <source>
        <strain evidence="2">SGP5-SGP5p</strain>
        <tissue evidence="2">Aerial part</tissue>
    </source>
</reference>
<dbReference type="AlphaFoldDB" id="A0A9Q1K5R3"/>
<comment type="caution">
    <text evidence="2">The sequence shown here is derived from an EMBL/GenBank/DDBJ whole genome shotgun (WGS) entry which is preliminary data.</text>
</comment>
<evidence type="ECO:0000313" key="3">
    <source>
        <dbReference type="Proteomes" id="UP001153076"/>
    </source>
</evidence>
<protein>
    <submittedName>
        <fullName evidence="2">Uncharacterized protein</fullName>
    </submittedName>
</protein>
<proteinExistence type="predicted"/>
<gene>
    <name evidence="2" type="ORF">Cgig2_015061</name>
</gene>
<feature type="compositionally biased region" description="Polar residues" evidence="1">
    <location>
        <begin position="1"/>
        <end position="11"/>
    </location>
</feature>
<dbReference type="EMBL" id="JAKOGI010000306">
    <property type="protein sequence ID" value="KAJ8437330.1"/>
    <property type="molecule type" value="Genomic_DNA"/>
</dbReference>
<organism evidence="2 3">
    <name type="scientific">Carnegiea gigantea</name>
    <dbReference type="NCBI Taxonomy" id="171969"/>
    <lineage>
        <taxon>Eukaryota</taxon>
        <taxon>Viridiplantae</taxon>
        <taxon>Streptophyta</taxon>
        <taxon>Embryophyta</taxon>
        <taxon>Tracheophyta</taxon>
        <taxon>Spermatophyta</taxon>
        <taxon>Magnoliopsida</taxon>
        <taxon>eudicotyledons</taxon>
        <taxon>Gunneridae</taxon>
        <taxon>Pentapetalae</taxon>
        <taxon>Caryophyllales</taxon>
        <taxon>Cactineae</taxon>
        <taxon>Cactaceae</taxon>
        <taxon>Cactoideae</taxon>
        <taxon>Echinocereeae</taxon>
        <taxon>Carnegiea</taxon>
    </lineage>
</organism>